<dbReference type="InterPro" id="IPR035965">
    <property type="entry name" value="PAS-like_dom_sf"/>
</dbReference>
<evidence type="ECO:0000256" key="7">
    <source>
        <dbReference type="ARBA" id="ARBA00022679"/>
    </source>
</evidence>
<protein>
    <recommendedName>
        <fullName evidence="17">Circadian input-output histidine kinase CikA</fullName>
        <ecNumber evidence="4">2.7.13.3</ecNumber>
    </recommendedName>
    <alternativeName>
        <fullName evidence="16">Sensory/regulatory protein RpfC</fullName>
    </alternativeName>
</protein>
<dbReference type="Gene3D" id="3.40.50.2300">
    <property type="match status" value="2"/>
</dbReference>
<dbReference type="Pfam" id="PF02518">
    <property type="entry name" value="HATPase_c"/>
    <property type="match status" value="1"/>
</dbReference>
<evidence type="ECO:0000256" key="12">
    <source>
        <dbReference type="ARBA" id="ARBA00022989"/>
    </source>
</evidence>
<feature type="domain" description="Response regulatory" evidence="23">
    <location>
        <begin position="730"/>
        <end position="850"/>
    </location>
</feature>
<dbReference type="InterPro" id="IPR003594">
    <property type="entry name" value="HATPase_dom"/>
</dbReference>
<dbReference type="PRINTS" id="PR00344">
    <property type="entry name" value="BCTRLSENSOR"/>
</dbReference>
<dbReference type="SUPFAM" id="SSF47226">
    <property type="entry name" value="Histidine-containing phosphotransfer domain, HPT domain"/>
    <property type="match status" value="1"/>
</dbReference>
<name>A0A0U3QGA8_9MICC</name>
<evidence type="ECO:0000256" key="5">
    <source>
        <dbReference type="ARBA" id="ARBA00022475"/>
    </source>
</evidence>
<evidence type="ECO:0000256" key="20">
    <source>
        <dbReference type="SAM" id="MobiDB-lite"/>
    </source>
</evidence>
<evidence type="ECO:0000256" key="13">
    <source>
        <dbReference type="ARBA" id="ARBA00023012"/>
    </source>
</evidence>
<evidence type="ECO:0000259" key="26">
    <source>
        <dbReference type="PROSITE" id="PS50894"/>
    </source>
</evidence>
<feature type="transmembrane region" description="Helical" evidence="21">
    <location>
        <begin position="211"/>
        <end position="231"/>
    </location>
</feature>
<dbReference type="InterPro" id="IPR011006">
    <property type="entry name" value="CheY-like_superfamily"/>
</dbReference>
<dbReference type="EC" id="2.7.13.3" evidence="4"/>
<reference evidence="27 28" key="1">
    <citation type="submission" date="2015-12" db="EMBL/GenBank/DDBJ databases">
        <authorList>
            <person name="Shamseldin A."/>
            <person name="Moawad H."/>
            <person name="Abd El-Rahim W.M."/>
            <person name="Sadowsky M.J."/>
        </authorList>
    </citation>
    <scope>NUCLEOTIDE SEQUENCE [LARGE SCALE GENOMIC DNA]</scope>
    <source>
        <strain evidence="27 28">Ar51</strain>
    </source>
</reference>
<dbReference type="InterPro" id="IPR036641">
    <property type="entry name" value="HPT_dom_sf"/>
</dbReference>
<evidence type="ECO:0000256" key="15">
    <source>
        <dbReference type="ARBA" id="ARBA00064003"/>
    </source>
</evidence>
<dbReference type="PROSITE" id="PS50894">
    <property type="entry name" value="HPT"/>
    <property type="match status" value="1"/>
</dbReference>
<feature type="domain" description="PAC" evidence="25">
    <location>
        <begin position="419"/>
        <end position="470"/>
    </location>
</feature>
<dbReference type="PANTHER" id="PTHR45339">
    <property type="entry name" value="HYBRID SIGNAL TRANSDUCTION HISTIDINE KINASE J"/>
    <property type="match status" value="1"/>
</dbReference>
<comment type="catalytic activity">
    <reaction evidence="1">
        <text>ATP + protein L-histidine = ADP + protein N-phospho-L-histidine.</text>
        <dbReference type="EC" id="2.7.13.3"/>
    </reaction>
</comment>
<dbReference type="Pfam" id="PF13426">
    <property type="entry name" value="PAS_9"/>
    <property type="match status" value="1"/>
</dbReference>
<feature type="transmembrane region" description="Helical" evidence="21">
    <location>
        <begin position="81"/>
        <end position="102"/>
    </location>
</feature>
<evidence type="ECO:0000256" key="3">
    <source>
        <dbReference type="ARBA" id="ARBA00006402"/>
    </source>
</evidence>
<dbReference type="GO" id="GO:0000155">
    <property type="term" value="F:phosphorelay sensor kinase activity"/>
    <property type="evidence" value="ECO:0007669"/>
    <property type="project" value="InterPro"/>
</dbReference>
<evidence type="ECO:0000256" key="10">
    <source>
        <dbReference type="ARBA" id="ARBA00022777"/>
    </source>
</evidence>
<dbReference type="Pfam" id="PF00512">
    <property type="entry name" value="HisKA"/>
    <property type="match status" value="1"/>
</dbReference>
<evidence type="ECO:0000256" key="17">
    <source>
        <dbReference type="ARBA" id="ARBA00074306"/>
    </source>
</evidence>
<evidence type="ECO:0000256" key="2">
    <source>
        <dbReference type="ARBA" id="ARBA00004651"/>
    </source>
</evidence>
<dbReference type="Gene3D" id="1.10.287.130">
    <property type="match status" value="1"/>
</dbReference>
<evidence type="ECO:0000256" key="14">
    <source>
        <dbReference type="ARBA" id="ARBA00023136"/>
    </source>
</evidence>
<evidence type="ECO:0000313" key="27">
    <source>
        <dbReference type="EMBL" id="ALV40555.1"/>
    </source>
</evidence>
<dbReference type="InterPro" id="IPR004358">
    <property type="entry name" value="Sig_transdc_His_kin-like_C"/>
</dbReference>
<dbReference type="InterPro" id="IPR001789">
    <property type="entry name" value="Sig_transdc_resp-reg_receiver"/>
</dbReference>
<dbReference type="AlphaFoldDB" id="A0A0U3QGA8"/>
<evidence type="ECO:0000256" key="16">
    <source>
        <dbReference type="ARBA" id="ARBA00068150"/>
    </source>
</evidence>
<evidence type="ECO:0000256" key="9">
    <source>
        <dbReference type="ARBA" id="ARBA00022741"/>
    </source>
</evidence>
<feature type="modified residue" description="Phosphohistidine" evidence="18">
    <location>
        <position position="1105"/>
    </location>
</feature>
<dbReference type="EMBL" id="CP013747">
    <property type="protein sequence ID" value="ALV40555.1"/>
    <property type="molecule type" value="Genomic_DNA"/>
</dbReference>
<dbReference type="CDD" id="cd00130">
    <property type="entry name" value="PAS"/>
    <property type="match status" value="1"/>
</dbReference>
<dbReference type="Pfam" id="PF00072">
    <property type="entry name" value="Response_reg"/>
    <property type="match status" value="2"/>
</dbReference>
<feature type="region of interest" description="Disordered" evidence="20">
    <location>
        <begin position="857"/>
        <end position="896"/>
    </location>
</feature>
<dbReference type="SMART" id="SM00387">
    <property type="entry name" value="HATPase_c"/>
    <property type="match status" value="1"/>
</dbReference>
<accession>A0A0U3QGA8</accession>
<keyword evidence="8 21" id="KW-0812">Transmembrane</keyword>
<dbReference type="PROSITE" id="PS50110">
    <property type="entry name" value="RESPONSE_REGULATORY"/>
    <property type="match status" value="2"/>
</dbReference>
<dbReference type="SUPFAM" id="SSF55874">
    <property type="entry name" value="ATPase domain of HSP90 chaperone/DNA topoisomerase II/histidine kinase"/>
    <property type="match status" value="1"/>
</dbReference>
<dbReference type="PANTHER" id="PTHR45339:SF1">
    <property type="entry name" value="HYBRID SIGNAL TRANSDUCTION HISTIDINE KINASE J"/>
    <property type="match status" value="1"/>
</dbReference>
<feature type="transmembrane region" description="Helical" evidence="21">
    <location>
        <begin position="185"/>
        <end position="204"/>
    </location>
</feature>
<evidence type="ECO:0000313" key="28">
    <source>
        <dbReference type="Proteomes" id="UP000065151"/>
    </source>
</evidence>
<keyword evidence="7" id="KW-0808">Transferase</keyword>
<comment type="subunit">
    <text evidence="15">At low DSF concentrations, interacts with RpfF.</text>
</comment>
<dbReference type="SMART" id="SM00388">
    <property type="entry name" value="HisKA"/>
    <property type="match status" value="1"/>
</dbReference>
<comment type="subcellular location">
    <subcellularLocation>
        <location evidence="2">Cell membrane</location>
        <topology evidence="2">Multi-pass membrane protein</topology>
    </subcellularLocation>
</comment>
<dbReference type="PROSITE" id="PS50109">
    <property type="entry name" value="HIS_KIN"/>
    <property type="match status" value="1"/>
</dbReference>
<evidence type="ECO:0000256" key="4">
    <source>
        <dbReference type="ARBA" id="ARBA00012438"/>
    </source>
</evidence>
<feature type="modified residue" description="4-aspartylphosphate" evidence="19">
    <location>
        <position position="952"/>
    </location>
</feature>
<keyword evidence="5" id="KW-1003">Cell membrane</keyword>
<dbReference type="InterPro" id="IPR036890">
    <property type="entry name" value="HATPase_C_sf"/>
</dbReference>
<evidence type="ECO:0000256" key="18">
    <source>
        <dbReference type="PROSITE-ProRule" id="PRU00110"/>
    </source>
</evidence>
<dbReference type="SUPFAM" id="SSF47384">
    <property type="entry name" value="Homodimeric domain of signal transducing histidine kinase"/>
    <property type="match status" value="1"/>
</dbReference>
<dbReference type="SMART" id="SM00073">
    <property type="entry name" value="HPT"/>
    <property type="match status" value="1"/>
</dbReference>
<feature type="compositionally biased region" description="Low complexity" evidence="20">
    <location>
        <begin position="869"/>
        <end position="896"/>
    </location>
</feature>
<keyword evidence="9" id="KW-0547">Nucleotide-binding</keyword>
<keyword evidence="11" id="KW-0067">ATP-binding</keyword>
<feature type="transmembrane region" description="Helical" evidence="21">
    <location>
        <begin position="144"/>
        <end position="165"/>
    </location>
</feature>
<evidence type="ECO:0000256" key="8">
    <source>
        <dbReference type="ARBA" id="ARBA00022692"/>
    </source>
</evidence>
<feature type="transmembrane region" description="Helical" evidence="21">
    <location>
        <begin position="48"/>
        <end position="69"/>
    </location>
</feature>
<evidence type="ECO:0000259" key="23">
    <source>
        <dbReference type="PROSITE" id="PS50110"/>
    </source>
</evidence>
<dbReference type="InterPro" id="IPR036097">
    <property type="entry name" value="HisK_dim/P_sf"/>
</dbReference>
<gene>
    <name evidence="27" type="ORF">AU252_04725</name>
</gene>
<sequence length="1164" mass="122632">MRVSQNGLLEQRPAISTSTARLGWLIALGAVVLGVLGLYFAANSGTPTALVAGDFAILGAAVLAGRSCAHAAWRGGVNARAWTLMSVAAFVWAAGMAAWTYFGLANNHVYPFPSLADALFLAYSVPAAIALFSFKRPGGTTRVGLVRTALDAAVIAGSLLVVSWHTALGPAFSSEGDLLTRLTSMGYPVVDVVMTSLVVVLGMRRQPGERLPWLCFGGGLLVLTVTDSIYVRLTFDGVTGVTGSPLALGWIGAFLLIALAPLLPYAEKPRPDRKAYALALELLPYIPILVAVIMVAAPHVSEMSAFLLVVARTTVACILVRQVLIIIENLTLTTGLEKEVAARTAELEGLGAIVNSSTDAILSTTPEGIITSWNPGAQHQYGYTAAEAIGRDARFLLPPGSTDGDDEVFEQLRDGGGAMSFETEHLRKDGAIIPVSLTISPIREGATIRGIAVITRDITLRRAAELELKAARETALESSRLKSEFLATMSHEIRTPMNGVVGLTALLLETPLDQTQKQYAQGVKGAGEALLSLINDILDFSKLEAGKVDLDVRAFDPRVLVEEVAGLLTEPAQAKNLELIAYCEPDVPARLHGDSGRIRQILLNLASNAVKFTADGEVSIRVTTETPDAKPGAAAMVCFEVRDTGIGIDPSHHARLFESFSQADASTTRRYGGTGLGLAICSRLTEAMDGEIGLDSSLGEGSTFWFRVPVPVAPPSTDPVPAAGFLAGLRVLVVDDNATNRLVLESQLRGWKMQPEAVPDARAALARAHEAAAAGVPFHLAVLDLCMPDTDGLELARELKADAALADIELIMLTSTMQVNAAEIADAGVREWLMKPVRSSEFYNRLIRLMSTSEHHAPAALGSGRPSDAEPSAESSGSSPESSPEPSADSSDASSLGGASRGRILVVEDNEVNQLVARATVIKFGYAVDMVADGAEAVAATASTRYAAVLMDCHMPVMDGFEATRVIRQRDGGAGHLPIIAMTAGALDGDRERCLAAGMDDYLSKPVDAAELEAALARWVPEQAPQELEARQSAEAPQLLAVTGGRPPVLDADRLAMLRGLGPEDGLGLLPATTEAFRKDVPARLAALREAVRNGGGPALAQAAHALKGAAANIGATAVASLCGELEDMGRSGKHDGGRQLVSRLEAELVRVDFELDLALEVAQ</sequence>
<dbReference type="KEGG" id="psul:AU252_04725"/>
<dbReference type="Pfam" id="PF01627">
    <property type="entry name" value="Hpt"/>
    <property type="match status" value="1"/>
</dbReference>
<evidence type="ECO:0000259" key="25">
    <source>
        <dbReference type="PROSITE" id="PS50113"/>
    </source>
</evidence>
<dbReference type="InterPro" id="IPR000014">
    <property type="entry name" value="PAS"/>
</dbReference>
<evidence type="ECO:0000256" key="21">
    <source>
        <dbReference type="SAM" id="Phobius"/>
    </source>
</evidence>
<dbReference type="InterPro" id="IPR008207">
    <property type="entry name" value="Sig_transdc_His_kin_Hpt_dom"/>
</dbReference>
<evidence type="ECO:0000256" key="6">
    <source>
        <dbReference type="ARBA" id="ARBA00022553"/>
    </source>
</evidence>
<dbReference type="NCBIfam" id="TIGR00229">
    <property type="entry name" value="sensory_box"/>
    <property type="match status" value="1"/>
</dbReference>
<keyword evidence="13" id="KW-0902">Two-component regulatory system</keyword>
<evidence type="ECO:0000256" key="19">
    <source>
        <dbReference type="PROSITE-ProRule" id="PRU00169"/>
    </source>
</evidence>
<dbReference type="Gene3D" id="3.30.565.10">
    <property type="entry name" value="Histidine kinase-like ATPase, C-terminal domain"/>
    <property type="match status" value="1"/>
</dbReference>
<dbReference type="InterPro" id="IPR000700">
    <property type="entry name" value="PAS-assoc_C"/>
</dbReference>
<evidence type="ECO:0000256" key="1">
    <source>
        <dbReference type="ARBA" id="ARBA00000085"/>
    </source>
</evidence>
<feature type="modified residue" description="4-aspartylphosphate" evidence="19">
    <location>
        <position position="784"/>
    </location>
</feature>
<dbReference type="PROSITE" id="PS50112">
    <property type="entry name" value="PAS"/>
    <property type="match status" value="1"/>
</dbReference>
<dbReference type="Proteomes" id="UP000065151">
    <property type="component" value="Chromosome"/>
</dbReference>
<feature type="domain" description="Response regulatory" evidence="23">
    <location>
        <begin position="903"/>
        <end position="1020"/>
    </location>
</feature>
<keyword evidence="12 21" id="KW-1133">Transmembrane helix</keyword>
<dbReference type="GO" id="GO:0005524">
    <property type="term" value="F:ATP binding"/>
    <property type="evidence" value="ECO:0007669"/>
    <property type="project" value="UniProtKB-KW"/>
</dbReference>
<keyword evidence="10 27" id="KW-0418">Kinase</keyword>
<dbReference type="FunFam" id="3.30.565.10:FF:000010">
    <property type="entry name" value="Sensor histidine kinase RcsC"/>
    <property type="match status" value="1"/>
</dbReference>
<comment type="similarity">
    <text evidence="3">In the N-terminal section; belongs to the phytochrome family.</text>
</comment>
<dbReference type="STRING" id="121292.AU252_04725"/>
<feature type="transmembrane region" description="Helical" evidence="21">
    <location>
        <begin position="21"/>
        <end position="42"/>
    </location>
</feature>
<feature type="domain" description="Histidine kinase" evidence="22">
    <location>
        <begin position="488"/>
        <end position="712"/>
    </location>
</feature>
<feature type="domain" description="PAS" evidence="24">
    <location>
        <begin position="346"/>
        <end position="416"/>
    </location>
</feature>
<dbReference type="SUPFAM" id="SSF55785">
    <property type="entry name" value="PYP-like sensor domain (PAS domain)"/>
    <property type="match status" value="1"/>
</dbReference>
<dbReference type="InterPro" id="IPR005467">
    <property type="entry name" value="His_kinase_dom"/>
</dbReference>
<feature type="domain" description="HPt" evidence="26">
    <location>
        <begin position="1066"/>
        <end position="1164"/>
    </location>
</feature>
<evidence type="ECO:0000259" key="22">
    <source>
        <dbReference type="PROSITE" id="PS50109"/>
    </source>
</evidence>
<dbReference type="Gene3D" id="1.20.120.160">
    <property type="entry name" value="HPT domain"/>
    <property type="match status" value="1"/>
</dbReference>
<feature type="transmembrane region" description="Helical" evidence="21">
    <location>
        <begin position="275"/>
        <end position="297"/>
    </location>
</feature>
<dbReference type="InterPro" id="IPR003661">
    <property type="entry name" value="HisK_dim/P_dom"/>
</dbReference>
<evidence type="ECO:0000259" key="24">
    <source>
        <dbReference type="PROSITE" id="PS50112"/>
    </source>
</evidence>
<dbReference type="PROSITE" id="PS50113">
    <property type="entry name" value="PAC"/>
    <property type="match status" value="1"/>
</dbReference>
<dbReference type="SMART" id="SM00448">
    <property type="entry name" value="REC"/>
    <property type="match status" value="2"/>
</dbReference>
<dbReference type="GO" id="GO:0005886">
    <property type="term" value="C:plasma membrane"/>
    <property type="evidence" value="ECO:0007669"/>
    <property type="project" value="UniProtKB-SubCell"/>
</dbReference>
<feature type="transmembrane region" description="Helical" evidence="21">
    <location>
        <begin position="243"/>
        <end position="263"/>
    </location>
</feature>
<keyword evidence="14 21" id="KW-0472">Membrane</keyword>
<keyword evidence="6 19" id="KW-0597">Phosphoprotein</keyword>
<dbReference type="SUPFAM" id="SSF52172">
    <property type="entry name" value="CheY-like"/>
    <property type="match status" value="2"/>
</dbReference>
<dbReference type="FunFam" id="1.10.287.130:FF:000002">
    <property type="entry name" value="Two-component osmosensing histidine kinase"/>
    <property type="match status" value="1"/>
</dbReference>
<organism evidence="27">
    <name type="scientific">Pseudarthrobacter sulfonivorans</name>
    <dbReference type="NCBI Taxonomy" id="121292"/>
    <lineage>
        <taxon>Bacteria</taxon>
        <taxon>Bacillati</taxon>
        <taxon>Actinomycetota</taxon>
        <taxon>Actinomycetes</taxon>
        <taxon>Micrococcales</taxon>
        <taxon>Micrococcaceae</taxon>
        <taxon>Pseudarthrobacter</taxon>
    </lineage>
</organism>
<evidence type="ECO:0000256" key="11">
    <source>
        <dbReference type="ARBA" id="ARBA00022840"/>
    </source>
</evidence>
<dbReference type="Gene3D" id="3.30.450.20">
    <property type="entry name" value="PAS domain"/>
    <property type="match status" value="1"/>
</dbReference>
<dbReference type="CDD" id="cd00082">
    <property type="entry name" value="HisKA"/>
    <property type="match status" value="1"/>
</dbReference>
<proteinExistence type="inferred from homology"/>
<dbReference type="CDD" id="cd17546">
    <property type="entry name" value="REC_hyHK_CKI1_RcsC-like"/>
    <property type="match status" value="1"/>
</dbReference>
<feature type="transmembrane region" description="Helical" evidence="21">
    <location>
        <begin position="114"/>
        <end position="132"/>
    </location>
</feature>
<dbReference type="SMART" id="SM00091">
    <property type="entry name" value="PAS"/>
    <property type="match status" value="1"/>
</dbReference>
<dbReference type="CDD" id="cd16922">
    <property type="entry name" value="HATPase_EvgS-ArcB-TorS-like"/>
    <property type="match status" value="1"/>
</dbReference>